<evidence type="ECO:0000313" key="10">
    <source>
        <dbReference type="Proteomes" id="UP001348098"/>
    </source>
</evidence>
<dbReference type="InterPro" id="IPR000594">
    <property type="entry name" value="ThiF_NAD_FAD-bd"/>
</dbReference>
<reference evidence="9 10" key="1">
    <citation type="submission" date="2023-12" db="EMBL/GenBank/DDBJ databases">
        <title>novel species in genus Nocarida.</title>
        <authorList>
            <person name="Li Z."/>
        </authorList>
    </citation>
    <scope>NUCLEOTIDE SEQUENCE [LARGE SCALE GENOMIC DNA]</scope>
    <source>
        <strain evidence="9 10">CDC186</strain>
    </source>
</reference>
<name>A0ABU6AQA1_9NOCA</name>
<dbReference type="Gene3D" id="3.40.140.10">
    <property type="entry name" value="Cytidine Deaminase, domain 2"/>
    <property type="match status" value="1"/>
</dbReference>
<feature type="domain" description="JAB" evidence="8">
    <location>
        <begin position="21"/>
        <end position="107"/>
    </location>
</feature>
<dbReference type="PANTHER" id="PTHR10953:SF102">
    <property type="entry name" value="ADENYLYLTRANSFERASE AND SULFURTRANSFERASE MOCS3"/>
    <property type="match status" value="1"/>
</dbReference>
<keyword evidence="3" id="KW-0378">Hydrolase</keyword>
<feature type="region of interest" description="Disordered" evidence="6">
    <location>
        <begin position="272"/>
        <end position="297"/>
    </location>
</feature>
<sequence>MTNLEVAFHDTVLWEIDSFIAAHPPERGGALVGPVGQPVVSRFVPDPHAAVTGVTYTPSPTLRQRVAQTERSDANLEFKGIVHSHPIGIDHPSAGDHRAFADQLGKAPWLGRMICPIVTSPGGRQLLDEHRVALGSGTLSVYVAEARVRGAVRVEPARPRVIPIFRDTNLLARRLGARVESPVSYATIDGVLYAVVSLSERSADVTALFPALYPTVPPLVLLTRRAGRPGPLAEIAAGLGSSATVALPLAWSLNTDEGSRLASALDEAMARDTVRSGRHPTVPSDASASEGSDAAREGLRARLDGAAAATLRTARVLIVGLGSGGSQTAEALARASVERFTLIDPDRVAPENLSRSVYDLADVGSAKTEALASHLRAINPAVTVDTRTAALSDVPDHELLTMIRDCDLVIAATDDPKAQRELDHRAWTLGVPAVFGGVYARGHAGEVVFTVPGITRCYRCAAANRQARERDSAGLDYGTGQLIAEPALGADISHIVTASVKIAIGLLELGHAGAPAHSAGNLVSTALMRGYQFLILSTVPGYEFFPRLFGDAAAQHGYQSVWLSVQGDPECPTCGRNPVGAEVDLTGAPDLAALHPADDECAGAPAPQPEDEPKAVRDTVSEPEDPVESPVALPELGDAAAVVADSPSDPVAVELSVAESGEQG</sequence>
<dbReference type="Pfam" id="PF14464">
    <property type="entry name" value="Prok-JAB"/>
    <property type="match status" value="1"/>
</dbReference>
<dbReference type="PANTHER" id="PTHR10953">
    <property type="entry name" value="UBIQUITIN-ACTIVATING ENZYME E1"/>
    <property type="match status" value="1"/>
</dbReference>
<dbReference type="Gene3D" id="3.40.50.720">
    <property type="entry name" value="NAD(P)-binding Rossmann-like Domain"/>
    <property type="match status" value="1"/>
</dbReference>
<evidence type="ECO:0000256" key="6">
    <source>
        <dbReference type="SAM" id="MobiDB-lite"/>
    </source>
</evidence>
<keyword evidence="9" id="KW-0548">Nucleotidyltransferase</keyword>
<keyword evidence="1" id="KW-0645">Protease</keyword>
<keyword evidence="9" id="KW-0808">Transferase</keyword>
<evidence type="ECO:0000313" key="9">
    <source>
        <dbReference type="EMBL" id="MEB3509646.1"/>
    </source>
</evidence>
<dbReference type="Proteomes" id="UP001348098">
    <property type="component" value="Unassembled WGS sequence"/>
</dbReference>
<dbReference type="Pfam" id="PF00899">
    <property type="entry name" value="ThiF"/>
    <property type="match status" value="1"/>
</dbReference>
<evidence type="ECO:0000256" key="4">
    <source>
        <dbReference type="ARBA" id="ARBA00022833"/>
    </source>
</evidence>
<protein>
    <submittedName>
        <fullName evidence="9">ThiF family adenylyltransferase</fullName>
    </submittedName>
</protein>
<dbReference type="RefSeq" id="WP_195077661.1">
    <property type="nucleotide sequence ID" value="NZ_JAYESH010000001.1"/>
</dbReference>
<accession>A0ABU6AQA1</accession>
<feature type="region of interest" description="Disordered" evidence="6">
    <location>
        <begin position="596"/>
        <end position="631"/>
    </location>
</feature>
<dbReference type="EMBL" id="JAYKYQ010000002">
    <property type="protein sequence ID" value="MEB3509646.1"/>
    <property type="molecule type" value="Genomic_DNA"/>
</dbReference>
<keyword evidence="5" id="KW-0482">Metalloprotease</keyword>
<evidence type="ECO:0000256" key="3">
    <source>
        <dbReference type="ARBA" id="ARBA00022801"/>
    </source>
</evidence>
<keyword evidence="10" id="KW-1185">Reference proteome</keyword>
<dbReference type="InterPro" id="IPR045886">
    <property type="entry name" value="ThiF/MoeB/HesA"/>
</dbReference>
<dbReference type="GO" id="GO:0016779">
    <property type="term" value="F:nucleotidyltransferase activity"/>
    <property type="evidence" value="ECO:0007669"/>
    <property type="project" value="UniProtKB-KW"/>
</dbReference>
<evidence type="ECO:0000256" key="1">
    <source>
        <dbReference type="ARBA" id="ARBA00022670"/>
    </source>
</evidence>
<dbReference type="InterPro" id="IPR035985">
    <property type="entry name" value="Ubiquitin-activating_enz"/>
</dbReference>
<gene>
    <name evidence="9" type="ORF">U3653_06420</name>
</gene>
<evidence type="ECO:0000256" key="2">
    <source>
        <dbReference type="ARBA" id="ARBA00022723"/>
    </source>
</evidence>
<comment type="caution">
    <text evidence="9">The sequence shown here is derived from an EMBL/GenBank/DDBJ whole genome shotgun (WGS) entry which is preliminary data.</text>
</comment>
<feature type="compositionally biased region" description="Basic and acidic residues" evidence="6">
    <location>
        <begin position="611"/>
        <end position="620"/>
    </location>
</feature>
<evidence type="ECO:0000256" key="5">
    <source>
        <dbReference type="ARBA" id="ARBA00023049"/>
    </source>
</evidence>
<organism evidence="9 10">
    <name type="scientific">Nocardia implantans</name>
    <dbReference type="NCBI Taxonomy" id="3108168"/>
    <lineage>
        <taxon>Bacteria</taxon>
        <taxon>Bacillati</taxon>
        <taxon>Actinomycetota</taxon>
        <taxon>Actinomycetes</taxon>
        <taxon>Mycobacteriales</taxon>
        <taxon>Nocardiaceae</taxon>
        <taxon>Nocardia</taxon>
    </lineage>
</organism>
<dbReference type="SUPFAM" id="SSF102712">
    <property type="entry name" value="JAB1/MPN domain"/>
    <property type="match status" value="1"/>
</dbReference>
<evidence type="ECO:0000259" key="7">
    <source>
        <dbReference type="Pfam" id="PF00899"/>
    </source>
</evidence>
<keyword evidence="2" id="KW-0479">Metal-binding</keyword>
<dbReference type="InterPro" id="IPR028090">
    <property type="entry name" value="JAB_dom_prok"/>
</dbReference>
<keyword evidence="4" id="KW-0862">Zinc</keyword>
<proteinExistence type="predicted"/>
<feature type="domain" description="THIF-type NAD/FAD binding fold" evidence="7">
    <location>
        <begin position="308"/>
        <end position="471"/>
    </location>
</feature>
<dbReference type="SUPFAM" id="SSF69572">
    <property type="entry name" value="Activating enzymes of the ubiquitin-like proteins"/>
    <property type="match status" value="1"/>
</dbReference>
<evidence type="ECO:0000259" key="8">
    <source>
        <dbReference type="Pfam" id="PF14464"/>
    </source>
</evidence>